<dbReference type="EC" id="4.1.1.37" evidence="3 7"/>
<dbReference type="Proteomes" id="UP000655366">
    <property type="component" value="Unassembled WGS sequence"/>
</dbReference>
<gene>
    <name evidence="7 12" type="primary">hemE</name>
    <name evidence="12" type="ORF">IV500_08930</name>
</gene>
<sequence length="353" mass="37708">MTLSSRHPLMDGRTGDSSLITAYRGGKPSRRPVWFMRQAGRSLPEYRQLRKGVAMLDSCLDPQLASEITLQPVRRHDVDAGIFFSDIVIPLKLAGVGVDIVPGVGPVLDAPIRTASDVAALPTLTEEALEPIREAVRLTVDQLGKTPLVGFAGAPFTLAAYMVEGKPSRDHLGPRTMMHADPQAWRALTHWAADASGMFLRAQLEAGASAGQLFDSWAGSLGLQDYIRYVAPASARALDHVRGLGAPLVHFGTGTSELLSAMRDVGVDVMGVDYRLPLDEANRRLGGTVPLQGNIDPALLSAPWEVLEAHVRAVIAAGAAAPGHVLNLGHGVPPETDPEVLTRIVKLIHSIQP</sequence>
<dbReference type="GO" id="GO:0005829">
    <property type="term" value="C:cytosol"/>
    <property type="evidence" value="ECO:0007669"/>
    <property type="project" value="TreeGrafter"/>
</dbReference>
<dbReference type="InterPro" id="IPR000257">
    <property type="entry name" value="Uroporphyrinogen_deCOase"/>
</dbReference>
<feature type="binding site" evidence="7">
    <location>
        <position position="216"/>
    </location>
    <ligand>
        <name>substrate</name>
    </ligand>
</feature>
<feature type="binding site" evidence="7">
    <location>
        <position position="161"/>
    </location>
    <ligand>
        <name>substrate</name>
    </ligand>
</feature>
<feature type="binding site" evidence="7">
    <location>
        <position position="86"/>
    </location>
    <ligand>
        <name>substrate</name>
    </ligand>
</feature>
<dbReference type="HAMAP" id="MF_00218">
    <property type="entry name" value="URO_D"/>
    <property type="match status" value="1"/>
</dbReference>
<dbReference type="PROSITE" id="PS00906">
    <property type="entry name" value="UROD_1"/>
    <property type="match status" value="1"/>
</dbReference>
<dbReference type="Gene3D" id="3.20.20.210">
    <property type="match status" value="1"/>
</dbReference>
<dbReference type="GO" id="GO:0004853">
    <property type="term" value="F:uroporphyrinogen decarboxylase activity"/>
    <property type="evidence" value="ECO:0007669"/>
    <property type="project" value="UniProtKB-UniRule"/>
</dbReference>
<evidence type="ECO:0000313" key="12">
    <source>
        <dbReference type="EMBL" id="MBG0739509.1"/>
    </source>
</evidence>
<evidence type="ECO:0000313" key="13">
    <source>
        <dbReference type="Proteomes" id="UP000655366"/>
    </source>
</evidence>
<proteinExistence type="inferred from homology"/>
<feature type="site" description="Transition state stabilizer" evidence="7">
    <location>
        <position position="86"/>
    </location>
</feature>
<dbReference type="RefSeq" id="WP_196396443.1">
    <property type="nucleotide sequence ID" value="NZ_JADNYM010000009.1"/>
</dbReference>
<dbReference type="Pfam" id="PF01208">
    <property type="entry name" value="URO-D"/>
    <property type="match status" value="1"/>
</dbReference>
<evidence type="ECO:0000256" key="5">
    <source>
        <dbReference type="ARBA" id="ARBA00023239"/>
    </source>
</evidence>
<feature type="binding site" evidence="7">
    <location>
        <begin position="37"/>
        <end position="41"/>
    </location>
    <ligand>
        <name>substrate</name>
    </ligand>
</feature>
<comment type="caution">
    <text evidence="7">Lacks conserved residue(s) required for the propagation of feature annotation.</text>
</comment>
<keyword evidence="6 7" id="KW-0627">Porphyrin biosynthesis</keyword>
<comment type="subcellular location">
    <subcellularLocation>
        <location evidence="7">Cytoplasm</location>
    </subcellularLocation>
</comment>
<evidence type="ECO:0000256" key="7">
    <source>
        <dbReference type="HAMAP-Rule" id="MF_00218"/>
    </source>
</evidence>
<evidence type="ECO:0000259" key="11">
    <source>
        <dbReference type="PROSITE" id="PS00906"/>
    </source>
</evidence>
<dbReference type="EMBL" id="JADNYM010000009">
    <property type="protein sequence ID" value="MBG0739509.1"/>
    <property type="molecule type" value="Genomic_DNA"/>
</dbReference>
<organism evidence="12 13">
    <name type="scientific">Arthrobacter terrae</name>
    <dbReference type="NCBI Taxonomy" id="2935737"/>
    <lineage>
        <taxon>Bacteria</taxon>
        <taxon>Bacillati</taxon>
        <taxon>Actinomycetota</taxon>
        <taxon>Actinomycetes</taxon>
        <taxon>Micrococcales</taxon>
        <taxon>Micrococcaceae</taxon>
        <taxon>Arthrobacter</taxon>
    </lineage>
</organism>
<dbReference type="NCBIfam" id="TIGR01464">
    <property type="entry name" value="hemE"/>
    <property type="match status" value="1"/>
</dbReference>
<keyword evidence="4 7" id="KW-0210">Decarboxylase</keyword>
<evidence type="ECO:0000256" key="10">
    <source>
        <dbReference type="SAM" id="MobiDB-lite"/>
    </source>
</evidence>
<reference evidence="12 13" key="1">
    <citation type="submission" date="2020-11" db="EMBL/GenBank/DDBJ databases">
        <title>Arthrobacter antarcticus sp. nov., isolated from Antarctic Soil.</title>
        <authorList>
            <person name="Li J."/>
        </authorList>
    </citation>
    <scope>NUCLEOTIDE SEQUENCE [LARGE SCALE GENOMIC DNA]</scope>
    <source>
        <strain evidence="12 13">Z1-20</strain>
    </source>
</reference>
<dbReference type="GO" id="GO:0006782">
    <property type="term" value="P:protoporphyrinogen IX biosynthetic process"/>
    <property type="evidence" value="ECO:0007669"/>
    <property type="project" value="UniProtKB-UniRule"/>
</dbReference>
<comment type="pathway">
    <text evidence="1 7 8">Porphyrin-containing compound metabolism; protoporphyrin-IX biosynthesis; coproporphyrinogen-III from 5-aminolevulinate: step 4/4.</text>
</comment>
<protein>
    <recommendedName>
        <fullName evidence="3 7">Uroporphyrinogen decarboxylase</fullName>
        <shortName evidence="7">UPD</shortName>
        <shortName evidence="7">URO-D</shortName>
        <ecNumber evidence="3 7">4.1.1.37</ecNumber>
    </recommendedName>
</protein>
<feature type="region of interest" description="Disordered" evidence="10">
    <location>
        <begin position="1"/>
        <end position="24"/>
    </location>
</feature>
<comment type="caution">
    <text evidence="12">The sequence shown here is derived from an EMBL/GenBank/DDBJ whole genome shotgun (WGS) entry which is preliminary data.</text>
</comment>
<evidence type="ECO:0000256" key="2">
    <source>
        <dbReference type="ARBA" id="ARBA00009935"/>
    </source>
</evidence>
<dbReference type="InterPro" id="IPR038071">
    <property type="entry name" value="UROD/MetE-like_sf"/>
</dbReference>
<dbReference type="SUPFAM" id="SSF51726">
    <property type="entry name" value="UROD/MetE-like"/>
    <property type="match status" value="1"/>
</dbReference>
<comment type="function">
    <text evidence="7">Catalyzes the decarboxylation of four acetate groups of uroporphyrinogen-III to yield coproporphyrinogen-III.</text>
</comment>
<dbReference type="InterPro" id="IPR006361">
    <property type="entry name" value="Uroporphyrinogen_deCO2ase_HemE"/>
</dbReference>
<evidence type="ECO:0000256" key="3">
    <source>
        <dbReference type="ARBA" id="ARBA00012288"/>
    </source>
</evidence>
<keyword evidence="13" id="KW-1185">Reference proteome</keyword>
<evidence type="ECO:0000256" key="6">
    <source>
        <dbReference type="ARBA" id="ARBA00023244"/>
    </source>
</evidence>
<evidence type="ECO:0000256" key="8">
    <source>
        <dbReference type="RuleBase" id="RU000554"/>
    </source>
</evidence>
<keyword evidence="7" id="KW-0963">Cytoplasm</keyword>
<comment type="subunit">
    <text evidence="7">Homodimer.</text>
</comment>
<keyword evidence="5 7" id="KW-0456">Lyase</keyword>
<evidence type="ECO:0000256" key="9">
    <source>
        <dbReference type="RuleBase" id="RU004169"/>
    </source>
</evidence>
<dbReference type="PANTHER" id="PTHR21091">
    <property type="entry name" value="METHYLTETRAHYDROFOLATE:HOMOCYSTEINE METHYLTRANSFERASE RELATED"/>
    <property type="match status" value="1"/>
</dbReference>
<feature type="binding site" evidence="7">
    <location>
        <position position="330"/>
    </location>
    <ligand>
        <name>substrate</name>
    </ligand>
</feature>
<evidence type="ECO:0000256" key="4">
    <source>
        <dbReference type="ARBA" id="ARBA00022793"/>
    </source>
</evidence>
<name>A0A931CR70_9MICC</name>
<comment type="catalytic activity">
    <reaction evidence="7 8">
        <text>uroporphyrinogen III + 4 H(+) = coproporphyrinogen III + 4 CO2</text>
        <dbReference type="Rhea" id="RHEA:19865"/>
        <dbReference type="ChEBI" id="CHEBI:15378"/>
        <dbReference type="ChEBI" id="CHEBI:16526"/>
        <dbReference type="ChEBI" id="CHEBI:57308"/>
        <dbReference type="ChEBI" id="CHEBI:57309"/>
        <dbReference type="EC" id="4.1.1.37"/>
    </reaction>
</comment>
<comment type="similarity">
    <text evidence="2 7 9">Belongs to the uroporphyrinogen decarboxylase family.</text>
</comment>
<feature type="domain" description="Uroporphyrinogen decarboxylase (URO-D)" evidence="11">
    <location>
        <begin position="32"/>
        <end position="41"/>
    </location>
</feature>
<dbReference type="AlphaFoldDB" id="A0A931CR70"/>
<dbReference type="CDD" id="cd00717">
    <property type="entry name" value="URO-D"/>
    <property type="match status" value="1"/>
</dbReference>
<dbReference type="PANTHER" id="PTHR21091:SF169">
    <property type="entry name" value="UROPORPHYRINOGEN DECARBOXYLASE"/>
    <property type="match status" value="1"/>
</dbReference>
<accession>A0A931CR70</accession>
<evidence type="ECO:0000256" key="1">
    <source>
        <dbReference type="ARBA" id="ARBA00004804"/>
    </source>
</evidence>